<sequence>MPSRTYEHDVAFRERSRRLRAWGLGFLSVAGLLWVWCAVLLLMPYQVGEPDTVNHDECESRLLTDLGTANEGSWRAETCESERDWPEAVAVLALSVPVSIVGAILFTTGIVSVRLSEHAEDIARLKERDARTA</sequence>
<proteinExistence type="predicted"/>
<keyword evidence="3" id="KW-1185">Reference proteome</keyword>
<dbReference type="EMBL" id="JAAKZY010000113">
    <property type="protein sequence ID" value="NGO11697.1"/>
    <property type="molecule type" value="Genomic_DNA"/>
</dbReference>
<evidence type="ECO:0000313" key="2">
    <source>
        <dbReference type="EMBL" id="NGO11697.1"/>
    </source>
</evidence>
<comment type="caution">
    <text evidence="2">The sequence shown here is derived from an EMBL/GenBank/DDBJ whole genome shotgun (WGS) entry which is preliminary data.</text>
</comment>
<feature type="transmembrane region" description="Helical" evidence="1">
    <location>
        <begin position="90"/>
        <end position="115"/>
    </location>
</feature>
<protein>
    <recommendedName>
        <fullName evidence="4">Transmembrane protein</fullName>
    </recommendedName>
</protein>
<organism evidence="2 3">
    <name type="scientific">Streptomyces scabichelini</name>
    <dbReference type="NCBI Taxonomy" id="2711217"/>
    <lineage>
        <taxon>Bacteria</taxon>
        <taxon>Bacillati</taxon>
        <taxon>Actinomycetota</taxon>
        <taxon>Actinomycetes</taxon>
        <taxon>Kitasatosporales</taxon>
        <taxon>Streptomycetaceae</taxon>
        <taxon>Streptomyces</taxon>
    </lineage>
</organism>
<name>A0A6G4VD07_9ACTN</name>
<keyword evidence="1" id="KW-1133">Transmembrane helix</keyword>
<gene>
    <name evidence="2" type="ORF">G5C60_29905</name>
</gene>
<keyword evidence="1" id="KW-0472">Membrane</keyword>
<evidence type="ECO:0000256" key="1">
    <source>
        <dbReference type="SAM" id="Phobius"/>
    </source>
</evidence>
<dbReference type="Proteomes" id="UP000472335">
    <property type="component" value="Unassembled WGS sequence"/>
</dbReference>
<evidence type="ECO:0008006" key="4">
    <source>
        <dbReference type="Google" id="ProtNLM"/>
    </source>
</evidence>
<evidence type="ECO:0000313" key="3">
    <source>
        <dbReference type="Proteomes" id="UP000472335"/>
    </source>
</evidence>
<dbReference type="AlphaFoldDB" id="A0A6G4VD07"/>
<keyword evidence="1" id="KW-0812">Transmembrane</keyword>
<feature type="transmembrane region" description="Helical" evidence="1">
    <location>
        <begin position="21"/>
        <end position="43"/>
    </location>
</feature>
<accession>A0A6G4VD07</accession>
<reference evidence="2 3" key="1">
    <citation type="submission" date="2020-02" db="EMBL/GenBank/DDBJ databases">
        <title>Whole-genome analyses of novel actinobacteria.</title>
        <authorList>
            <person name="Sahin N."/>
            <person name="Gencbay T."/>
        </authorList>
    </citation>
    <scope>NUCLEOTIDE SEQUENCE [LARGE SCALE GENOMIC DNA]</scope>
    <source>
        <strain evidence="2 3">HC44</strain>
    </source>
</reference>